<dbReference type="AlphaFoldDB" id="A0A7C9RJK0"/>
<evidence type="ECO:0000313" key="3">
    <source>
        <dbReference type="Proteomes" id="UP000480266"/>
    </source>
</evidence>
<accession>A0A7C9RJK0</accession>
<evidence type="ECO:0000256" key="1">
    <source>
        <dbReference type="SAM" id="MobiDB-lite"/>
    </source>
</evidence>
<organism evidence="2 3">
    <name type="scientific">Candidatus Afipia apatlaquensis</name>
    <dbReference type="NCBI Taxonomy" id="2712852"/>
    <lineage>
        <taxon>Bacteria</taxon>
        <taxon>Pseudomonadati</taxon>
        <taxon>Pseudomonadota</taxon>
        <taxon>Alphaproteobacteria</taxon>
        <taxon>Hyphomicrobiales</taxon>
        <taxon>Nitrobacteraceae</taxon>
        <taxon>Afipia</taxon>
    </lineage>
</organism>
<dbReference type="EMBL" id="JAAMRR010001483">
    <property type="protein sequence ID" value="NGX99103.1"/>
    <property type="molecule type" value="Genomic_DNA"/>
</dbReference>
<keyword evidence="3" id="KW-1185">Reference proteome</keyword>
<comment type="caution">
    <text evidence="2">The sequence shown here is derived from an EMBL/GenBank/DDBJ whole genome shotgun (WGS) entry which is preliminary data.</text>
</comment>
<evidence type="ECO:0000313" key="2">
    <source>
        <dbReference type="EMBL" id="NGX99103.1"/>
    </source>
</evidence>
<sequence length="56" mass="6728">MSPTQIAKSAHDQFMQVVQKELEAFEQREKEFLAKERQERAEELKLAQQQETERLH</sequence>
<feature type="region of interest" description="Disordered" evidence="1">
    <location>
        <begin position="37"/>
        <end position="56"/>
    </location>
</feature>
<protein>
    <submittedName>
        <fullName evidence="2">Uncharacterized protein</fullName>
    </submittedName>
</protein>
<dbReference type="Proteomes" id="UP000480266">
    <property type="component" value="Unassembled WGS sequence"/>
</dbReference>
<gene>
    <name evidence="2" type="ORF">G4V63_29045</name>
</gene>
<reference evidence="2" key="1">
    <citation type="submission" date="2020-02" db="EMBL/GenBank/DDBJ databases">
        <title>Draft genome sequence of Candidatus Afipia apatlaquensis IBT-C3, a potential strain for decolorization of textile dyes.</title>
        <authorList>
            <person name="Sanchez-Reyes A."/>
            <person name="Breton-Deval L."/>
            <person name="Mangelson H."/>
            <person name="Sanchez-Flores A."/>
        </authorList>
    </citation>
    <scope>NUCLEOTIDE SEQUENCE [LARGE SCALE GENOMIC DNA]</scope>
    <source>
        <strain evidence="2">IBT-C3</strain>
    </source>
</reference>
<proteinExistence type="predicted"/>
<name>A0A7C9RJK0_9BRAD</name>